<evidence type="ECO:0000259" key="1">
    <source>
        <dbReference type="SMART" id="SM00881"/>
    </source>
</evidence>
<dbReference type="EMBL" id="CAADRM010000144">
    <property type="protein sequence ID" value="VFU18134.1"/>
    <property type="molecule type" value="Genomic_DNA"/>
</dbReference>
<reference evidence="2" key="1">
    <citation type="submission" date="2019-03" db="EMBL/GenBank/DDBJ databases">
        <authorList>
            <person name="Hao L."/>
        </authorList>
    </citation>
    <scope>NUCLEOTIDE SEQUENCE</scope>
</reference>
<dbReference type="AlphaFoldDB" id="A0A485M6Z6"/>
<protein>
    <submittedName>
        <fullName evidence="2">CoA binding domain protein</fullName>
    </submittedName>
</protein>
<dbReference type="SMART" id="SM00881">
    <property type="entry name" value="CoA_binding"/>
    <property type="match status" value="1"/>
</dbReference>
<dbReference type="Pfam" id="PF13607">
    <property type="entry name" value="Succ_CoA_lig"/>
    <property type="match status" value="1"/>
</dbReference>
<dbReference type="Pfam" id="PF13380">
    <property type="entry name" value="CoA_binding_2"/>
    <property type="match status" value="1"/>
</dbReference>
<dbReference type="SUPFAM" id="SSF51735">
    <property type="entry name" value="NAD(P)-binding Rossmann-fold domains"/>
    <property type="match status" value="1"/>
</dbReference>
<accession>A0A485M6Z6</accession>
<dbReference type="Gene3D" id="3.40.50.720">
    <property type="entry name" value="NAD(P)-binding Rossmann-like Domain"/>
    <property type="match status" value="1"/>
</dbReference>
<dbReference type="SUPFAM" id="SSF52210">
    <property type="entry name" value="Succinyl-CoA synthetase domains"/>
    <property type="match status" value="2"/>
</dbReference>
<dbReference type="InterPro" id="IPR016102">
    <property type="entry name" value="Succinyl-CoA_synth-like"/>
</dbReference>
<dbReference type="Gene3D" id="3.40.50.261">
    <property type="entry name" value="Succinyl-CoA synthetase domains"/>
    <property type="match status" value="2"/>
</dbReference>
<gene>
    <name evidence="2" type="ORF">SCFA_770025</name>
</gene>
<feature type="domain" description="CoA-binding" evidence="1">
    <location>
        <begin position="12"/>
        <end position="107"/>
    </location>
</feature>
<proteinExistence type="predicted"/>
<dbReference type="InterPro" id="IPR036291">
    <property type="entry name" value="NAD(P)-bd_dom_sf"/>
</dbReference>
<name>A0A485M6Z6_9ZZZZ</name>
<dbReference type="PANTHER" id="PTHR42793:SF4">
    <property type="entry name" value="BLL6376 PROTEIN"/>
    <property type="match status" value="1"/>
</dbReference>
<dbReference type="PANTHER" id="PTHR42793">
    <property type="entry name" value="COA BINDING DOMAIN CONTAINING PROTEIN"/>
    <property type="match status" value="1"/>
</dbReference>
<sequence>MEQAAYERLRRFFSPRGVAVVGASTKNQWFGNLVGYGRRFGTNLQFFPINPGAAEVAGIKALPSIEHLPEGEIDFAVVMVKSEAVPASVEKLLHKGIRNILLISSGFAETGAEGEAKQEQLKRFCKENGILLMGPNCLGFMNFSERVNVFAGGSVEGELRSGSIGLVGQSGASSEIIASKLLRKSLGISLYTTTGNEAVITAEDCMDYLVHDTRTRVITGFMEGFRTIGRMKEIALEAALKQKPIILLKVGRSERGKSAARSHTGALAGNDAVMDAFFRQYGIIRVESIEELVETASVFSRCPLPRGGRLGICTLSGGLCGLYADLCSRCGIEVPRLSEKTVRALKAVLPGFAQPDNPLDVTGSGFWQGMGDVLKILLDDENLDMIATLSFAPAGDDDALMHRFNEGIFPIARSADKPVVALSFREMTDYARRYYGENGIYFIEHPLDSFKALSHLIRYAEFQRGLAREHFGRAGESPKPATTG</sequence>
<organism evidence="2">
    <name type="scientific">anaerobic digester metagenome</name>
    <dbReference type="NCBI Taxonomy" id="1263854"/>
    <lineage>
        <taxon>unclassified sequences</taxon>
        <taxon>metagenomes</taxon>
        <taxon>ecological metagenomes</taxon>
    </lineage>
</organism>
<dbReference type="InterPro" id="IPR003781">
    <property type="entry name" value="CoA-bd"/>
</dbReference>
<dbReference type="InterPro" id="IPR032875">
    <property type="entry name" value="Succ_CoA_lig_flav_dom"/>
</dbReference>
<evidence type="ECO:0000313" key="2">
    <source>
        <dbReference type="EMBL" id="VFU18134.1"/>
    </source>
</evidence>